<evidence type="ECO:0000313" key="6">
    <source>
        <dbReference type="Proteomes" id="UP000192601"/>
    </source>
</evidence>
<dbReference type="GO" id="GO:0009103">
    <property type="term" value="P:lipopolysaccharide biosynthetic process"/>
    <property type="evidence" value="ECO:0007669"/>
    <property type="project" value="TreeGrafter"/>
</dbReference>
<evidence type="ECO:0000259" key="4">
    <source>
        <dbReference type="Pfam" id="PF13439"/>
    </source>
</evidence>
<dbReference type="PANTHER" id="PTHR46401">
    <property type="entry name" value="GLYCOSYLTRANSFERASE WBBK-RELATED"/>
    <property type="match status" value="1"/>
</dbReference>
<sequence>MKVAFDHQIFTFQRYGGASRYIVELANRLPAHGVSDVSVIAPLHINNYLAADSVRHLTRGRYVASTVGDSWIQIRQCLPLLDVINRAVAPVAWRGANADIVHQTYFSATKPVGKGQRRVVTVYDMTHDLFPEEFPFVKQTIAAKRAAVARADHIICISENTRQDLVRLYGTDPARTSVVYLGHSLTAEPNAVQVRSGGNPTTLLYVGHRTGYKNFKTLLQAYGSSPLLREFELIAFGGFPPLPEEQEEMRRLGITDRVHFESGSDSQLAARYRAAAVFVYPSKYEGFGIPPLEAMSHGCPVVCSNAGSIPEVVGDAGVYFDPNSAEQLRTVLERVATSEGLQDALRVRGYARINAFSWDRCAAESAKIYRELI</sequence>
<dbReference type="Pfam" id="PF13439">
    <property type="entry name" value="Glyco_transf_4"/>
    <property type="match status" value="1"/>
</dbReference>
<dbReference type="OrthoDB" id="9801609at2"/>
<dbReference type="Proteomes" id="UP000192601">
    <property type="component" value="Unassembled WGS sequence"/>
</dbReference>
<dbReference type="STRING" id="1783.BST44_20095"/>
<dbReference type="AlphaFoldDB" id="A0A1X0KC79"/>
<dbReference type="Gene3D" id="3.40.50.2000">
    <property type="entry name" value="Glycogen Phosphorylase B"/>
    <property type="match status" value="2"/>
</dbReference>
<feature type="domain" description="Glycosyl transferase family 1" evidence="3">
    <location>
        <begin position="195"/>
        <end position="350"/>
    </location>
</feature>
<dbReference type="CDD" id="cd03809">
    <property type="entry name" value="GT4_MtfB-like"/>
    <property type="match status" value="1"/>
</dbReference>
<dbReference type="InterPro" id="IPR028098">
    <property type="entry name" value="Glyco_trans_4-like_N"/>
</dbReference>
<evidence type="ECO:0000313" key="5">
    <source>
        <dbReference type="EMBL" id="ORB72136.1"/>
    </source>
</evidence>
<evidence type="ECO:0000256" key="1">
    <source>
        <dbReference type="ARBA" id="ARBA00022676"/>
    </source>
</evidence>
<comment type="caution">
    <text evidence="5">The sequence shown here is derived from an EMBL/GenBank/DDBJ whole genome shotgun (WGS) entry which is preliminary data.</text>
</comment>
<protein>
    <submittedName>
        <fullName evidence="5">Glycosyl transferase family 1</fullName>
    </submittedName>
</protein>
<organism evidence="5 6">
    <name type="scientific">Mycobacterium scrofulaceum</name>
    <dbReference type="NCBI Taxonomy" id="1783"/>
    <lineage>
        <taxon>Bacteria</taxon>
        <taxon>Bacillati</taxon>
        <taxon>Actinomycetota</taxon>
        <taxon>Actinomycetes</taxon>
        <taxon>Mycobacteriales</taxon>
        <taxon>Mycobacteriaceae</taxon>
        <taxon>Mycobacterium</taxon>
    </lineage>
</organism>
<dbReference type="SUPFAM" id="SSF53756">
    <property type="entry name" value="UDP-Glycosyltransferase/glycogen phosphorylase"/>
    <property type="match status" value="1"/>
</dbReference>
<dbReference type="PANTHER" id="PTHR46401:SF2">
    <property type="entry name" value="GLYCOSYLTRANSFERASE WBBK-RELATED"/>
    <property type="match status" value="1"/>
</dbReference>
<proteinExistence type="predicted"/>
<gene>
    <name evidence="5" type="ORF">BST44_20095</name>
</gene>
<dbReference type="InterPro" id="IPR001296">
    <property type="entry name" value="Glyco_trans_1"/>
</dbReference>
<keyword evidence="6" id="KW-1185">Reference proteome</keyword>
<dbReference type="RefSeq" id="WP_083178861.1">
    <property type="nucleotide sequence ID" value="NZ_MVIJ01000034.1"/>
</dbReference>
<dbReference type="Pfam" id="PF00534">
    <property type="entry name" value="Glycos_transf_1"/>
    <property type="match status" value="1"/>
</dbReference>
<evidence type="ECO:0000259" key="3">
    <source>
        <dbReference type="Pfam" id="PF00534"/>
    </source>
</evidence>
<feature type="domain" description="Glycosyltransferase subfamily 4-like N-terminal" evidence="4">
    <location>
        <begin position="15"/>
        <end position="182"/>
    </location>
</feature>
<dbReference type="EMBL" id="MVIJ01000034">
    <property type="protein sequence ID" value="ORB72136.1"/>
    <property type="molecule type" value="Genomic_DNA"/>
</dbReference>
<evidence type="ECO:0000256" key="2">
    <source>
        <dbReference type="ARBA" id="ARBA00022679"/>
    </source>
</evidence>
<accession>A0A1X0KC79</accession>
<name>A0A1X0KC79_MYCSC</name>
<keyword evidence="2 5" id="KW-0808">Transferase</keyword>
<keyword evidence="1" id="KW-0328">Glycosyltransferase</keyword>
<reference evidence="5 6" key="1">
    <citation type="submission" date="2017-02" db="EMBL/GenBank/DDBJ databases">
        <title>The new phylogeny of genus Mycobacterium.</title>
        <authorList>
            <person name="Tortoli E."/>
            <person name="Trovato A."/>
            <person name="Cirillo D.M."/>
        </authorList>
    </citation>
    <scope>NUCLEOTIDE SEQUENCE [LARGE SCALE GENOMIC DNA]</scope>
    <source>
        <strain evidence="5 6">DSM 43992</strain>
    </source>
</reference>
<dbReference type="GO" id="GO:0016757">
    <property type="term" value="F:glycosyltransferase activity"/>
    <property type="evidence" value="ECO:0007669"/>
    <property type="project" value="UniProtKB-KW"/>
</dbReference>